<dbReference type="OrthoDB" id="2423977at2759"/>
<dbReference type="Proteomes" id="UP000823405">
    <property type="component" value="Unassembled WGS sequence"/>
</dbReference>
<accession>A0A9P6QVC6</accession>
<keyword evidence="2" id="KW-1185">Reference proteome</keyword>
<organism evidence="1 2">
    <name type="scientific">Linnemannia gamsii</name>
    <dbReference type="NCBI Taxonomy" id="64522"/>
    <lineage>
        <taxon>Eukaryota</taxon>
        <taxon>Fungi</taxon>
        <taxon>Fungi incertae sedis</taxon>
        <taxon>Mucoromycota</taxon>
        <taxon>Mortierellomycotina</taxon>
        <taxon>Mortierellomycetes</taxon>
        <taxon>Mortierellales</taxon>
        <taxon>Mortierellaceae</taxon>
        <taxon>Linnemannia</taxon>
    </lineage>
</organism>
<sequence>MDPLSQLPLECLLPILEALVNSNNCAALAALLQTNRYLATVTLPYLYSDPYRFSTYKPFYDIRPDFNTRARDPLLTRIPTRALLNFLPPPTVLPMVLSLGIQPFDASVPNEPENSSSTTPLASATTISRLPGPLNYLAQIRHLHQQPWAIGLDQLWNSVVQLLEHAEATDFSKLEELDTTMLRHSLFVSGNDEGITSDAQETIFTKQHFILRRCRALRRLKMESLGNGNLRWAVDEKRLVEQNGQDTLLPAPFQTEVGNQQTTSNPEHGREGLVPLEEFEIETVYGRPTDDTDLAAIAFSQTLKIIKVYYHGTYGGGPNPTRHHVIKHLSSFVGRQWVHMPLLTHFSVSMGLAGLVIDPQLLLNIPNAISVLLSDETAVYLLEDIDTCLPAYLPSLKSLTLRGLPALSFHPDTLHSTDQLTELSVTAHKTFETHEPDDAFIRFDEGYQDDFAPSACYIPPADELYRSYGIRDESTTSSTPTTTIRPKWTRDWQLLCLVSLALSSEFAFLFQFRMLQGCPALKVLELETRTATTGPIKEIFLLERRWPTKEEKTDLKLVLDKEKYDAPKYKSLIECDTYIKEDVVATVRLTRAEHLLLREGASFQIGNTHLLRD</sequence>
<proteinExistence type="predicted"/>
<comment type="caution">
    <text evidence="1">The sequence shown here is derived from an EMBL/GenBank/DDBJ whole genome shotgun (WGS) entry which is preliminary data.</text>
</comment>
<reference evidence="1" key="1">
    <citation type="journal article" date="2020" name="Fungal Divers.">
        <title>Resolving the Mortierellaceae phylogeny through synthesis of multi-gene phylogenetics and phylogenomics.</title>
        <authorList>
            <person name="Vandepol N."/>
            <person name="Liber J."/>
            <person name="Desiro A."/>
            <person name="Na H."/>
            <person name="Kennedy M."/>
            <person name="Barry K."/>
            <person name="Grigoriev I.V."/>
            <person name="Miller A.N."/>
            <person name="O'Donnell K."/>
            <person name="Stajich J.E."/>
            <person name="Bonito G."/>
        </authorList>
    </citation>
    <scope>NUCLEOTIDE SEQUENCE</scope>
    <source>
        <strain evidence="1">NVP60</strain>
    </source>
</reference>
<gene>
    <name evidence="1" type="ORF">BGZ97_003654</name>
</gene>
<name>A0A9P6QVC6_9FUNG</name>
<evidence type="ECO:0000313" key="1">
    <source>
        <dbReference type="EMBL" id="KAG0299530.1"/>
    </source>
</evidence>
<protein>
    <submittedName>
        <fullName evidence="1">Uncharacterized protein</fullName>
    </submittedName>
</protein>
<dbReference type="AlphaFoldDB" id="A0A9P6QVC6"/>
<dbReference type="EMBL" id="JAAAIN010001875">
    <property type="protein sequence ID" value="KAG0299530.1"/>
    <property type="molecule type" value="Genomic_DNA"/>
</dbReference>
<evidence type="ECO:0000313" key="2">
    <source>
        <dbReference type="Proteomes" id="UP000823405"/>
    </source>
</evidence>